<dbReference type="GO" id="GO:0015934">
    <property type="term" value="C:large ribosomal subunit"/>
    <property type="evidence" value="ECO:0007669"/>
    <property type="project" value="InterPro"/>
</dbReference>
<dbReference type="Proteomes" id="UP000189229">
    <property type="component" value="Unassembled WGS sequence"/>
</dbReference>
<sequence length="57" mass="6509">MAVPKRRTSRANTRSRRSQWKATSTELVGVTVAGRKHKVPRRLLKAARLGLVDLDRR</sequence>
<dbReference type="EMBL" id="MVBN01000002">
    <property type="protein sequence ID" value="OOK80419.1"/>
    <property type="molecule type" value="Genomic_DNA"/>
</dbReference>
<dbReference type="GO" id="GO:0006412">
    <property type="term" value="P:translation"/>
    <property type="evidence" value="ECO:0007669"/>
    <property type="project" value="UniProtKB-UniRule"/>
</dbReference>
<feature type="region of interest" description="Disordered" evidence="6">
    <location>
        <begin position="1"/>
        <end position="22"/>
    </location>
</feature>
<dbReference type="RefSeq" id="WP_023367231.1">
    <property type="nucleotide sequence ID" value="NZ_BLYZ01000002.1"/>
</dbReference>
<dbReference type="InterPro" id="IPR011332">
    <property type="entry name" value="Ribosomal_zn-bd"/>
</dbReference>
<evidence type="ECO:0000256" key="2">
    <source>
        <dbReference type="ARBA" id="ARBA00022980"/>
    </source>
</evidence>
<proteinExistence type="inferred from homology"/>
<dbReference type="NCBIfam" id="TIGR01031">
    <property type="entry name" value="rpmF_bact"/>
    <property type="match status" value="1"/>
</dbReference>
<reference evidence="9 10" key="1">
    <citation type="submission" date="2017-02" db="EMBL/GenBank/DDBJ databases">
        <title>Complete genome sequences of Mycobacterium kansasii strains isolated from rhesus macaques.</title>
        <authorList>
            <person name="Panda A."/>
            <person name="Nagaraj S."/>
            <person name="Zhao X."/>
            <person name="Tettelin H."/>
            <person name="Detolla L.J."/>
        </authorList>
    </citation>
    <scope>NUCLEOTIDE SEQUENCE [LARGE SCALE GENOMIC DNA]</scope>
    <source>
        <strain evidence="8 9">11-3469</strain>
        <strain evidence="7 10">11-3813</strain>
    </source>
</reference>
<evidence type="ECO:0000256" key="3">
    <source>
        <dbReference type="ARBA" id="ARBA00023274"/>
    </source>
</evidence>
<evidence type="ECO:0000313" key="8">
    <source>
        <dbReference type="EMBL" id="OOK80419.1"/>
    </source>
</evidence>
<comment type="caution">
    <text evidence="8">The sequence shown here is derived from an EMBL/GenBank/DDBJ whole genome shotgun (WGS) entry which is preliminary data.</text>
</comment>
<keyword evidence="2 5" id="KW-0689">Ribosomal protein</keyword>
<dbReference type="Proteomes" id="UP000188532">
    <property type="component" value="Unassembled WGS sequence"/>
</dbReference>
<evidence type="ECO:0000313" key="10">
    <source>
        <dbReference type="Proteomes" id="UP000189229"/>
    </source>
</evidence>
<organism evidence="8 9">
    <name type="scientific">Mycobacterium kansasii</name>
    <dbReference type="NCBI Taxonomy" id="1768"/>
    <lineage>
        <taxon>Bacteria</taxon>
        <taxon>Bacillati</taxon>
        <taxon>Actinomycetota</taxon>
        <taxon>Actinomycetes</taxon>
        <taxon>Mycobacteriales</taxon>
        <taxon>Mycobacteriaceae</taxon>
        <taxon>Mycobacterium</taxon>
    </lineage>
</organism>
<dbReference type="GeneID" id="29698283"/>
<comment type="similarity">
    <text evidence="1 5">Belongs to the bacterial ribosomal protein bL32 family.</text>
</comment>
<evidence type="ECO:0000256" key="4">
    <source>
        <dbReference type="ARBA" id="ARBA00035178"/>
    </source>
</evidence>
<dbReference type="EMBL" id="MVBM01000002">
    <property type="protein sequence ID" value="OOK78376.1"/>
    <property type="molecule type" value="Genomic_DNA"/>
</dbReference>
<dbReference type="STRING" id="1768.B1T50_08950"/>
<name>A0A163YWX5_MYCKA</name>
<protein>
    <recommendedName>
        <fullName evidence="4 5">Large ribosomal subunit protein bL32</fullName>
    </recommendedName>
</protein>
<evidence type="ECO:0000256" key="5">
    <source>
        <dbReference type="HAMAP-Rule" id="MF_00340"/>
    </source>
</evidence>
<feature type="compositionally biased region" description="Basic residues" evidence="6">
    <location>
        <begin position="1"/>
        <end position="19"/>
    </location>
</feature>
<evidence type="ECO:0000256" key="6">
    <source>
        <dbReference type="SAM" id="MobiDB-lite"/>
    </source>
</evidence>
<evidence type="ECO:0000256" key="1">
    <source>
        <dbReference type="ARBA" id="ARBA00008560"/>
    </source>
</evidence>
<dbReference type="SUPFAM" id="SSF57829">
    <property type="entry name" value="Zn-binding ribosomal proteins"/>
    <property type="match status" value="1"/>
</dbReference>
<dbReference type="HAMAP" id="MF_00340">
    <property type="entry name" value="Ribosomal_bL32"/>
    <property type="match status" value="1"/>
</dbReference>
<accession>A0A163YWX5</accession>
<dbReference type="InterPro" id="IPR002677">
    <property type="entry name" value="Ribosomal_bL32"/>
</dbReference>
<gene>
    <name evidence="5 8" type="primary">rpmF</name>
    <name evidence="8" type="ORF">BZL29_2822</name>
    <name evidence="7" type="ORF">BZL30_2894</name>
</gene>
<dbReference type="GO" id="GO:0003735">
    <property type="term" value="F:structural constituent of ribosome"/>
    <property type="evidence" value="ECO:0007669"/>
    <property type="project" value="InterPro"/>
</dbReference>
<evidence type="ECO:0000313" key="9">
    <source>
        <dbReference type="Proteomes" id="UP000188532"/>
    </source>
</evidence>
<evidence type="ECO:0000313" key="7">
    <source>
        <dbReference type="EMBL" id="OOK78376.1"/>
    </source>
</evidence>
<dbReference type="Pfam" id="PF01783">
    <property type="entry name" value="Ribosomal_L32p"/>
    <property type="match status" value="1"/>
</dbReference>
<dbReference type="AlphaFoldDB" id="A0A163YWX5"/>
<keyword evidence="3 5" id="KW-0687">Ribonucleoprotein</keyword>